<dbReference type="RefSeq" id="WP_172106364.1">
    <property type="nucleotide sequence ID" value="NZ_CP038017.1"/>
</dbReference>
<proteinExistence type="predicted"/>
<keyword evidence="2" id="KW-1185">Reference proteome</keyword>
<accession>A0A6M3HSM6</accession>
<name>A0A6M3HSM6_9GAMM</name>
<sequence length="247" mass="29571">MQYNYFHYPTDKLPNYGSVVYFAYRKLNDGKKEILYLLDQIKSQIISCTELYNNIEVANEKMNWWLKEINSLKDDRTISSPQLKKLAEIFDKKILYKHLTADISYSIENSSKTERDFYFHIYNNFLGIETLKALFLNNFNDVNIDDVKQSNANNEIIRHIFCIPKHFYNHIIFDERIIPNISKTEFDQIALQWLSNYKPVKLDNKYKPLEKINKIHYKMLKKHLKKVNNPFKEAIDFSPLALLYYSI</sequence>
<dbReference type="KEGG" id="afri:E3E15_01800"/>
<organism evidence="1 2">
    <name type="scientific">Allofrancisella frigidaquae</name>
    <dbReference type="NCBI Taxonomy" id="1085644"/>
    <lineage>
        <taxon>Bacteria</taxon>
        <taxon>Pseudomonadati</taxon>
        <taxon>Pseudomonadota</taxon>
        <taxon>Gammaproteobacteria</taxon>
        <taxon>Thiotrichales</taxon>
        <taxon>Francisellaceae</taxon>
        <taxon>Allofrancisella</taxon>
    </lineage>
</organism>
<dbReference type="AlphaFoldDB" id="A0A6M3HSM6"/>
<evidence type="ECO:0000313" key="2">
    <source>
        <dbReference type="Proteomes" id="UP000503320"/>
    </source>
</evidence>
<dbReference type="Proteomes" id="UP000503320">
    <property type="component" value="Chromosome"/>
</dbReference>
<gene>
    <name evidence="1" type="ORF">E3E15_01800</name>
</gene>
<evidence type="ECO:0000313" key="1">
    <source>
        <dbReference type="EMBL" id="QIV94155.1"/>
    </source>
</evidence>
<dbReference type="EMBL" id="CP038017">
    <property type="protein sequence ID" value="QIV94155.1"/>
    <property type="molecule type" value="Genomic_DNA"/>
</dbReference>
<protein>
    <submittedName>
        <fullName evidence="1">Uncharacterized protein</fullName>
    </submittedName>
</protein>
<reference evidence="1 2" key="1">
    <citation type="submission" date="2019-03" db="EMBL/GenBank/DDBJ databases">
        <title>Complete Genome Sequence of Allofrancisella frigidaquae Strain SYSU 10HL1970 Isolated from Water-Cooling Systems in China.</title>
        <authorList>
            <person name="Ohrman C."/>
            <person name="Uneklint I."/>
            <person name="Sjodin A."/>
        </authorList>
    </citation>
    <scope>NUCLEOTIDE SEQUENCE [LARGE SCALE GENOMIC DNA]</scope>
    <source>
        <strain evidence="1 2">SYSU 10HL1970</strain>
    </source>
</reference>